<evidence type="ECO:0000256" key="1">
    <source>
        <dbReference type="SAM" id="Phobius"/>
    </source>
</evidence>
<evidence type="ECO:0000313" key="3">
    <source>
        <dbReference type="Proteomes" id="UP001216253"/>
    </source>
</evidence>
<dbReference type="EMBL" id="JARESE010000036">
    <property type="protein sequence ID" value="MDE8652343.1"/>
    <property type="molecule type" value="Genomic_DNA"/>
</dbReference>
<reference evidence="2 3" key="1">
    <citation type="submission" date="2023-03" db="EMBL/GenBank/DDBJ databases">
        <title>NovoSphingobium album sp. nov. isolated from polycyclic aromatic hydrocarbons- and heavy-metal polluted soil.</title>
        <authorList>
            <person name="Liu Z."/>
            <person name="Wang K."/>
        </authorList>
    </citation>
    <scope>NUCLEOTIDE SEQUENCE [LARGE SCALE GENOMIC DNA]</scope>
    <source>
        <strain evidence="2 3">H3SJ31-1</strain>
    </source>
</reference>
<dbReference type="PANTHER" id="PTHR32309:SF13">
    <property type="entry name" value="FERRIC ENTEROBACTIN TRANSPORT PROTEIN FEPE"/>
    <property type="match status" value="1"/>
</dbReference>
<evidence type="ECO:0000313" key="2">
    <source>
        <dbReference type="EMBL" id="MDE8652343.1"/>
    </source>
</evidence>
<protein>
    <submittedName>
        <fullName evidence="2">Capsule biosynthesis protein</fullName>
    </submittedName>
</protein>
<feature type="transmembrane region" description="Helical" evidence="1">
    <location>
        <begin position="334"/>
        <end position="354"/>
    </location>
</feature>
<organism evidence="2 3">
    <name type="scientific">Novosphingobium album</name>
    <name type="common">ex Liu et al. 2023</name>
    <dbReference type="NCBI Taxonomy" id="3031130"/>
    <lineage>
        <taxon>Bacteria</taxon>
        <taxon>Pseudomonadati</taxon>
        <taxon>Pseudomonadota</taxon>
        <taxon>Alphaproteobacteria</taxon>
        <taxon>Sphingomonadales</taxon>
        <taxon>Sphingomonadaceae</taxon>
        <taxon>Novosphingobium</taxon>
    </lineage>
</organism>
<dbReference type="PANTHER" id="PTHR32309">
    <property type="entry name" value="TYROSINE-PROTEIN KINASE"/>
    <property type="match status" value="1"/>
</dbReference>
<comment type="caution">
    <text evidence="2">The sequence shown here is derived from an EMBL/GenBank/DDBJ whole genome shotgun (WGS) entry which is preliminary data.</text>
</comment>
<accession>A0ABT5WQM7</accession>
<sequence length="380" mass="41027">MSWPRRLTGALSDPRMRRRGYGVLALVLLVLCFFPQPYVARTKFVPQDPSSLGIGSMTSAFGSQFQGFAALLGGAKQPIDMYLAIARSTEVTDAVIARLRLVGPQGYGDERAARIALARKVDIHSLTGGIIEVEARTHDGGEAERLARAYAGAISDRIINLGDDRTRRKRGIVEHRFAEASDRVAKAEAALDGFRRRNNLAAPEAQLGSELSLRANLQAQLQAKKVELQTMSGFLGPENPKLRAMQSEIASLQQQIARTATPGSDAAGPNVAGLSQVSGEYLDLYRDYRFAQALYEVYARSSEEVAVEALAGETASDVQVIEAARLDADRKLNIAAVAVLVLVLLLAAFTELYAPATGLRLPLIGGRPMRGAPAREEATR</sequence>
<name>A0ABT5WQM7_9SPHN</name>
<keyword evidence="3" id="KW-1185">Reference proteome</keyword>
<keyword evidence="1" id="KW-0472">Membrane</keyword>
<proteinExistence type="predicted"/>
<dbReference type="Proteomes" id="UP001216253">
    <property type="component" value="Unassembled WGS sequence"/>
</dbReference>
<keyword evidence="1" id="KW-0812">Transmembrane</keyword>
<dbReference type="InterPro" id="IPR050445">
    <property type="entry name" value="Bact_polysacc_biosynth/exp"/>
</dbReference>
<keyword evidence="1" id="KW-1133">Transmembrane helix</keyword>
<dbReference type="RefSeq" id="WP_275228426.1">
    <property type="nucleotide sequence ID" value="NZ_JARESE010000036.1"/>
</dbReference>
<gene>
    <name evidence="2" type="ORF">PYV00_11570</name>
</gene>